<gene>
    <name evidence="2" type="ORF">EZS28_002075</name>
</gene>
<keyword evidence="1" id="KW-1133">Transmembrane helix</keyword>
<reference evidence="2 3" key="1">
    <citation type="submission" date="2019-03" db="EMBL/GenBank/DDBJ databases">
        <title>Single cell metagenomics reveals metabolic interactions within the superorganism composed of flagellate Streblomastix strix and complex community of Bacteroidetes bacteria on its surface.</title>
        <authorList>
            <person name="Treitli S.C."/>
            <person name="Kolisko M."/>
            <person name="Husnik F."/>
            <person name="Keeling P."/>
            <person name="Hampl V."/>
        </authorList>
    </citation>
    <scope>NUCLEOTIDE SEQUENCE [LARGE SCALE GENOMIC DNA]</scope>
    <source>
        <strain evidence="2">ST1C</strain>
    </source>
</reference>
<sequence>MNVDSGFFVIQQSKKAQLTLSHIDFIGAGTVKQEGLALLLIEQCTFNLIDKVISHVPFISAIRGLLEINNCQFGSINESKLGSSVISCSSQCTYIIISNSNFNNLNSNLTNVNVKASGIVAIELGYKTSVELSKHTGGIYFGDNVIPISAQNNIFSLNSFTSQTDQSASDIFFASKELLDQSGGILNVASGYQYKQVSGSKQTGEVKIKDVSTNFAEYLNCITTKGTNCGDIPCGGKKGTIPDICLIKDSTADSSELADPDKIDDESFPIGAIIGIILGVLGVTAVFIIIIVVAVFISKKRKRVKLQGLYGQDMKAREMMNDSNWNEKIQDN</sequence>
<feature type="transmembrane region" description="Helical" evidence="1">
    <location>
        <begin position="270"/>
        <end position="297"/>
    </location>
</feature>
<evidence type="ECO:0000256" key="1">
    <source>
        <dbReference type="SAM" id="Phobius"/>
    </source>
</evidence>
<name>A0A5J4X582_9EUKA</name>
<dbReference type="AlphaFoldDB" id="A0A5J4X582"/>
<comment type="caution">
    <text evidence="2">The sequence shown here is derived from an EMBL/GenBank/DDBJ whole genome shotgun (WGS) entry which is preliminary data.</text>
</comment>
<evidence type="ECO:0000313" key="2">
    <source>
        <dbReference type="EMBL" id="KAA6402398.1"/>
    </source>
</evidence>
<keyword evidence="1" id="KW-0812">Transmembrane</keyword>
<dbReference type="Proteomes" id="UP000324800">
    <property type="component" value="Unassembled WGS sequence"/>
</dbReference>
<dbReference type="EMBL" id="SNRW01000242">
    <property type="protein sequence ID" value="KAA6402398.1"/>
    <property type="molecule type" value="Genomic_DNA"/>
</dbReference>
<proteinExistence type="predicted"/>
<protein>
    <recommendedName>
        <fullName evidence="4">Right handed beta helix domain-containing protein</fullName>
    </recommendedName>
</protein>
<keyword evidence="1" id="KW-0472">Membrane</keyword>
<accession>A0A5J4X582</accession>
<organism evidence="2 3">
    <name type="scientific">Streblomastix strix</name>
    <dbReference type="NCBI Taxonomy" id="222440"/>
    <lineage>
        <taxon>Eukaryota</taxon>
        <taxon>Metamonada</taxon>
        <taxon>Preaxostyla</taxon>
        <taxon>Oxymonadida</taxon>
        <taxon>Streblomastigidae</taxon>
        <taxon>Streblomastix</taxon>
    </lineage>
</organism>
<evidence type="ECO:0000313" key="3">
    <source>
        <dbReference type="Proteomes" id="UP000324800"/>
    </source>
</evidence>
<evidence type="ECO:0008006" key="4">
    <source>
        <dbReference type="Google" id="ProtNLM"/>
    </source>
</evidence>